<evidence type="ECO:0000313" key="2">
    <source>
        <dbReference type="Proteomes" id="UP000324233"/>
    </source>
</evidence>
<dbReference type="RefSeq" id="WP_148596184.1">
    <property type="nucleotide sequence ID" value="NZ_CP042997.1"/>
</dbReference>
<accession>A0A5B9W8N6</accession>
<dbReference type="KEGG" id="agv:OJF2_50930"/>
<reference evidence="1 2" key="1">
    <citation type="submission" date="2019-08" db="EMBL/GenBank/DDBJ databases">
        <title>Deep-cultivation of Planctomycetes and their phenomic and genomic characterization uncovers novel biology.</title>
        <authorList>
            <person name="Wiegand S."/>
            <person name="Jogler M."/>
            <person name="Boedeker C."/>
            <person name="Pinto D."/>
            <person name="Vollmers J."/>
            <person name="Rivas-Marin E."/>
            <person name="Kohn T."/>
            <person name="Peeters S.H."/>
            <person name="Heuer A."/>
            <person name="Rast P."/>
            <person name="Oberbeckmann S."/>
            <person name="Bunk B."/>
            <person name="Jeske O."/>
            <person name="Meyerdierks A."/>
            <person name="Storesund J.E."/>
            <person name="Kallscheuer N."/>
            <person name="Luecker S."/>
            <person name="Lage O.M."/>
            <person name="Pohl T."/>
            <person name="Merkel B.J."/>
            <person name="Hornburger P."/>
            <person name="Mueller R.-W."/>
            <person name="Bruemmer F."/>
            <person name="Labrenz M."/>
            <person name="Spormann A.M."/>
            <person name="Op den Camp H."/>
            <person name="Overmann J."/>
            <person name="Amann R."/>
            <person name="Jetten M.S.M."/>
            <person name="Mascher T."/>
            <person name="Medema M.H."/>
            <person name="Devos D.P."/>
            <person name="Kaster A.-K."/>
            <person name="Ovreas L."/>
            <person name="Rohde M."/>
            <person name="Galperin M.Y."/>
            <person name="Jogler C."/>
        </authorList>
    </citation>
    <scope>NUCLEOTIDE SEQUENCE [LARGE SCALE GENOMIC DNA]</scope>
    <source>
        <strain evidence="1 2">OJF2</strain>
    </source>
</reference>
<organism evidence="1 2">
    <name type="scientific">Aquisphaera giovannonii</name>
    <dbReference type="NCBI Taxonomy" id="406548"/>
    <lineage>
        <taxon>Bacteria</taxon>
        <taxon>Pseudomonadati</taxon>
        <taxon>Planctomycetota</taxon>
        <taxon>Planctomycetia</taxon>
        <taxon>Isosphaerales</taxon>
        <taxon>Isosphaeraceae</taxon>
        <taxon>Aquisphaera</taxon>
    </lineage>
</organism>
<dbReference type="EMBL" id="CP042997">
    <property type="protein sequence ID" value="QEH36509.1"/>
    <property type="molecule type" value="Genomic_DNA"/>
</dbReference>
<protein>
    <submittedName>
        <fullName evidence="1">Uncharacterized protein</fullName>
    </submittedName>
</protein>
<name>A0A5B9W8N6_9BACT</name>
<dbReference type="Proteomes" id="UP000324233">
    <property type="component" value="Chromosome"/>
</dbReference>
<sequence length="272" mass="28988">MADLSDVENVLVSLITQIVYPNGTAADSAVGQPCRVFRGWPIPANLDADLKAGVVNISVYPLDGEQNVTRFSTDWTVLPSPRITLTMAVSGTALTIGGSVCCPLNAAIVVDGTAFIYPLQAKDTPTSVATALAALINTTYAASSNGSVVTVPGATRLETRLGTVANVVQEIKRQKKPFRITIWCNSPQVRDTVARLLDPALASLNDIALSDGTAGRIRYVRTHPEDGAQKSRLYRRDLVYSVEYGTIISQRAATIVAEQLNITGGFDPDALN</sequence>
<proteinExistence type="predicted"/>
<evidence type="ECO:0000313" key="1">
    <source>
        <dbReference type="EMBL" id="QEH36509.1"/>
    </source>
</evidence>
<gene>
    <name evidence="1" type="ORF">OJF2_50930</name>
</gene>
<dbReference type="OrthoDB" id="259608at2"/>
<keyword evidence="2" id="KW-1185">Reference proteome</keyword>
<dbReference type="AlphaFoldDB" id="A0A5B9W8N6"/>